<dbReference type="PANTHER" id="PTHR35450:SF2">
    <property type="entry name" value="REVERSE TRANSCRIPTASE DOMAIN-CONTAINING PROTEIN"/>
    <property type="match status" value="1"/>
</dbReference>
<feature type="domain" description="Reverse transcriptase" evidence="1">
    <location>
        <begin position="1"/>
        <end position="213"/>
    </location>
</feature>
<keyword evidence="2" id="KW-0645">Protease</keyword>
<dbReference type="EMBL" id="WJBH02000008">
    <property type="protein sequence ID" value="KAI9554943.1"/>
    <property type="molecule type" value="Genomic_DNA"/>
</dbReference>
<dbReference type="GO" id="GO:0008233">
    <property type="term" value="F:peptidase activity"/>
    <property type="evidence" value="ECO:0007669"/>
    <property type="project" value="UniProtKB-KW"/>
</dbReference>
<dbReference type="PANTHER" id="PTHR35450">
    <property type="entry name" value="REVERSE TRANSCRIPTASE DOMAIN-CONTAINING PROTEIN"/>
    <property type="match status" value="1"/>
</dbReference>
<evidence type="ECO:0000313" key="3">
    <source>
        <dbReference type="Proteomes" id="UP000820818"/>
    </source>
</evidence>
<keyword evidence="2" id="KW-0378">Hydrolase</keyword>
<dbReference type="PROSITE" id="PS50878">
    <property type="entry name" value="RT_POL"/>
    <property type="match status" value="1"/>
</dbReference>
<dbReference type="Proteomes" id="UP000820818">
    <property type="component" value="Linkage Group LG8"/>
</dbReference>
<dbReference type="Pfam" id="PF00078">
    <property type="entry name" value="RVT_1"/>
    <property type="match status" value="1"/>
</dbReference>
<dbReference type="GO" id="GO:0006508">
    <property type="term" value="P:proteolysis"/>
    <property type="evidence" value="ECO:0007669"/>
    <property type="project" value="UniProtKB-KW"/>
</dbReference>
<keyword evidence="3" id="KW-1185">Reference proteome</keyword>
<sequence length="311" mass="34496">MYKIFSGFLSSRIMSTATKLGWISPEQKGFLPGVWGIQEHTHHFHTVIEQAKQSKREMSLPLPVELRRILSDIYSNNIMEFAVGDDYGRKYPTAGVRQGDPLSSVVFNLAAEPIIRTAKSHNTGFSAIQARVSTTAYADDIAIVGSSIRETQRTLNAIEDTATSLGLKFNPGKRTSLALINGKSVTDNPLKIGDAETRPLAEDEQEDYLETPLGARLTFRPTTTLLQNLIKVADSDLAPWQKLEVYRSCLLPSLSHHLASGRVEKGALFDLDVACRDFLRRIANVPTSSNTAFFYADRRVGVLGMLRDRRG</sequence>
<dbReference type="InterPro" id="IPR043502">
    <property type="entry name" value="DNA/RNA_pol_sf"/>
</dbReference>
<dbReference type="AlphaFoldDB" id="A0AAD5LC58"/>
<protein>
    <submittedName>
        <fullName evidence="2">Ulp1 protease family</fullName>
    </submittedName>
</protein>
<comment type="caution">
    <text evidence="2">The sequence shown here is derived from an EMBL/GenBank/DDBJ whole genome shotgun (WGS) entry which is preliminary data.</text>
</comment>
<dbReference type="GO" id="GO:0071897">
    <property type="term" value="P:DNA biosynthetic process"/>
    <property type="evidence" value="ECO:0007669"/>
    <property type="project" value="UniProtKB-ARBA"/>
</dbReference>
<name>A0AAD5LC58_9CRUS</name>
<dbReference type="InterPro" id="IPR000477">
    <property type="entry name" value="RT_dom"/>
</dbReference>
<gene>
    <name evidence="2" type="ORF">GHT06_020223</name>
</gene>
<dbReference type="SUPFAM" id="SSF56672">
    <property type="entry name" value="DNA/RNA polymerases"/>
    <property type="match status" value="1"/>
</dbReference>
<accession>A0AAD5LC58</accession>
<proteinExistence type="predicted"/>
<evidence type="ECO:0000313" key="2">
    <source>
        <dbReference type="EMBL" id="KAI9554943.1"/>
    </source>
</evidence>
<reference evidence="2 3" key="1">
    <citation type="submission" date="2022-05" db="EMBL/GenBank/DDBJ databases">
        <title>A multi-omics perspective on studying reproductive biology in Daphnia sinensis.</title>
        <authorList>
            <person name="Jia J."/>
        </authorList>
    </citation>
    <scope>NUCLEOTIDE SEQUENCE [LARGE SCALE GENOMIC DNA]</scope>
    <source>
        <strain evidence="2 3">WSL</strain>
    </source>
</reference>
<evidence type="ECO:0000259" key="1">
    <source>
        <dbReference type="PROSITE" id="PS50878"/>
    </source>
</evidence>
<organism evidence="2 3">
    <name type="scientific">Daphnia sinensis</name>
    <dbReference type="NCBI Taxonomy" id="1820382"/>
    <lineage>
        <taxon>Eukaryota</taxon>
        <taxon>Metazoa</taxon>
        <taxon>Ecdysozoa</taxon>
        <taxon>Arthropoda</taxon>
        <taxon>Crustacea</taxon>
        <taxon>Branchiopoda</taxon>
        <taxon>Diplostraca</taxon>
        <taxon>Cladocera</taxon>
        <taxon>Anomopoda</taxon>
        <taxon>Daphniidae</taxon>
        <taxon>Daphnia</taxon>
        <taxon>Daphnia similis group</taxon>
    </lineage>
</organism>